<dbReference type="GO" id="GO:0016787">
    <property type="term" value="F:hydrolase activity"/>
    <property type="evidence" value="ECO:0007669"/>
    <property type="project" value="UniProtKB-KW"/>
</dbReference>
<dbReference type="PANTHER" id="PTHR46112">
    <property type="entry name" value="AMINOPEPTIDASE"/>
    <property type="match status" value="1"/>
</dbReference>
<organism evidence="2 3">
    <name type="scientific">Kushneria aurantia</name>
    <dbReference type="NCBI Taxonomy" id="504092"/>
    <lineage>
        <taxon>Bacteria</taxon>
        <taxon>Pseudomonadati</taxon>
        <taxon>Pseudomonadota</taxon>
        <taxon>Gammaproteobacteria</taxon>
        <taxon>Oceanospirillales</taxon>
        <taxon>Halomonadaceae</taxon>
        <taxon>Kushneria</taxon>
    </lineage>
</organism>
<keyword evidence="3" id="KW-1185">Reference proteome</keyword>
<evidence type="ECO:0000313" key="2">
    <source>
        <dbReference type="EMBL" id="MFC0267057.1"/>
    </source>
</evidence>
<dbReference type="SUPFAM" id="SSF55920">
    <property type="entry name" value="Creatinase/aminopeptidase"/>
    <property type="match status" value="1"/>
</dbReference>
<dbReference type="InterPro" id="IPR050659">
    <property type="entry name" value="Peptidase_M24B"/>
</dbReference>
<dbReference type="PANTHER" id="PTHR46112:SF2">
    <property type="entry name" value="XAA-PRO AMINOPEPTIDASE P-RELATED"/>
    <property type="match status" value="1"/>
</dbReference>
<dbReference type="RefSeq" id="WP_211213269.1">
    <property type="nucleotide sequence ID" value="NZ_JBHLVX010000013.1"/>
</dbReference>
<sequence>MNKLPYLAEKMSLFQKHCQAQSVARAVLEQLCHEILPGDSERSIVSKAICLSEANGVTETWYHDCPALVLLGSRSCLSISGRDYEPSSEKVGDNNLVTIDLSPVWRGAWGDYARSFFIESGRCSFRPESSEFLEGYKLQAMLHSEMMAFVEPSTTFDALYQFGNNLITESEYLNLDFQKNLGHSIENALADRHFVEADNHHRLEDVNFFTFEPHIRHINGRWGFKHENIYYFDDDGKLEILLGRKF</sequence>
<reference evidence="2 3" key="1">
    <citation type="submission" date="2024-09" db="EMBL/GenBank/DDBJ databases">
        <authorList>
            <person name="Sun Q."/>
            <person name="Mori K."/>
        </authorList>
    </citation>
    <scope>NUCLEOTIDE SEQUENCE [LARGE SCALE GENOMIC DNA]</scope>
    <source>
        <strain evidence="2 3">CCM 7415</strain>
    </source>
</reference>
<feature type="domain" description="Peptidase M24" evidence="1">
    <location>
        <begin position="19"/>
        <end position="231"/>
    </location>
</feature>
<dbReference type="Gene3D" id="3.90.230.10">
    <property type="entry name" value="Creatinase/methionine aminopeptidase superfamily"/>
    <property type="match status" value="1"/>
</dbReference>
<dbReference type="EMBL" id="JBHLVX010000013">
    <property type="protein sequence ID" value="MFC0267057.1"/>
    <property type="molecule type" value="Genomic_DNA"/>
</dbReference>
<dbReference type="InterPro" id="IPR000994">
    <property type="entry name" value="Pept_M24"/>
</dbReference>
<dbReference type="CDD" id="cd01066">
    <property type="entry name" value="APP_MetAP"/>
    <property type="match status" value="1"/>
</dbReference>
<keyword evidence="2" id="KW-0378">Hydrolase</keyword>
<gene>
    <name evidence="2" type="ORF">ACFFHW_03415</name>
</gene>
<name>A0ABV6G218_9GAMM</name>
<accession>A0ABV6G218</accession>
<evidence type="ECO:0000313" key="3">
    <source>
        <dbReference type="Proteomes" id="UP001589814"/>
    </source>
</evidence>
<dbReference type="Proteomes" id="UP001589814">
    <property type="component" value="Unassembled WGS sequence"/>
</dbReference>
<comment type="caution">
    <text evidence="2">The sequence shown here is derived from an EMBL/GenBank/DDBJ whole genome shotgun (WGS) entry which is preliminary data.</text>
</comment>
<dbReference type="InterPro" id="IPR036005">
    <property type="entry name" value="Creatinase/aminopeptidase-like"/>
</dbReference>
<protein>
    <submittedName>
        <fullName evidence="2">M24 family metallopeptidase</fullName>
        <ecNumber evidence="2">3.4.-.-</ecNumber>
    </submittedName>
</protein>
<proteinExistence type="predicted"/>
<evidence type="ECO:0000259" key="1">
    <source>
        <dbReference type="Pfam" id="PF00557"/>
    </source>
</evidence>
<dbReference type="Pfam" id="PF00557">
    <property type="entry name" value="Peptidase_M24"/>
    <property type="match status" value="1"/>
</dbReference>
<dbReference type="EC" id="3.4.-.-" evidence="2"/>